<evidence type="ECO:0000256" key="1">
    <source>
        <dbReference type="SAM" id="MobiDB-lite"/>
    </source>
</evidence>
<sequence length="138" mass="15232">MLRRSIQRIQSSNFRNTALKSFTASYTTSLQPTAKTVAPAAEQASNRPTTWSENQRAKADALKGPRFEQTDISTQPNPMAAIELIAEEPIRFVKKRIAHCDGGGGPLGHPKVYINLDKPGPQACGYCGIRFQKLDDHH</sequence>
<dbReference type="AlphaFoldDB" id="A0A9P6XI05"/>
<dbReference type="Proteomes" id="UP000716291">
    <property type="component" value="Unassembled WGS sequence"/>
</dbReference>
<dbReference type="GO" id="GO:0005739">
    <property type="term" value="C:mitochondrion"/>
    <property type="evidence" value="ECO:0007669"/>
    <property type="project" value="GOC"/>
</dbReference>
<feature type="compositionally biased region" description="Basic and acidic residues" evidence="1">
    <location>
        <begin position="55"/>
        <end position="69"/>
    </location>
</feature>
<accession>A0A9P6XI05</accession>
<dbReference type="PANTHER" id="PTHR13156">
    <property type="entry name" value="NADH-UBIQUINONE OXIDOREDUCTASE 13 KD-A SUBUNIT"/>
    <property type="match status" value="1"/>
</dbReference>
<name>A0A9P6XI05_RHIOR</name>
<evidence type="ECO:0000313" key="3">
    <source>
        <dbReference type="EMBL" id="KAG1314397.1"/>
    </source>
</evidence>
<evidence type="ECO:0000313" key="4">
    <source>
        <dbReference type="Proteomes" id="UP000716291"/>
    </source>
</evidence>
<dbReference type="PANTHER" id="PTHR13156:SF0">
    <property type="entry name" value="NADH DEHYDROGENASE [UBIQUINONE] IRON-SULFUR PROTEIN 6, MITOCHONDRIAL"/>
    <property type="match status" value="1"/>
</dbReference>
<dbReference type="FunFam" id="2.60.260.40:FF:000003">
    <property type="entry name" value="NADH dehydrogenase [ubiquinone] iron-sulfur protein 6, mitochondrial"/>
    <property type="match status" value="1"/>
</dbReference>
<feature type="compositionally biased region" description="Polar residues" evidence="1">
    <location>
        <begin position="43"/>
        <end position="54"/>
    </location>
</feature>
<dbReference type="GO" id="GO:0006120">
    <property type="term" value="P:mitochondrial electron transport, NADH to ubiquinone"/>
    <property type="evidence" value="ECO:0007669"/>
    <property type="project" value="TreeGrafter"/>
</dbReference>
<comment type="caution">
    <text evidence="3">The sequence shown here is derived from an EMBL/GenBank/DDBJ whole genome shotgun (WGS) entry which is preliminary data.</text>
</comment>
<dbReference type="OrthoDB" id="307899at2759"/>
<organism evidence="3 4">
    <name type="scientific">Rhizopus oryzae</name>
    <name type="common">Mucormycosis agent</name>
    <name type="synonym">Rhizopus arrhizus var. delemar</name>
    <dbReference type="NCBI Taxonomy" id="64495"/>
    <lineage>
        <taxon>Eukaryota</taxon>
        <taxon>Fungi</taxon>
        <taxon>Fungi incertae sedis</taxon>
        <taxon>Mucoromycota</taxon>
        <taxon>Mucoromycotina</taxon>
        <taxon>Mucoromycetes</taxon>
        <taxon>Mucorales</taxon>
        <taxon>Mucorineae</taxon>
        <taxon>Rhizopodaceae</taxon>
        <taxon>Rhizopus</taxon>
    </lineage>
</organism>
<feature type="domain" description="Zinc finger CHCC-type" evidence="2">
    <location>
        <begin position="96"/>
        <end position="131"/>
    </location>
</feature>
<proteinExistence type="predicted"/>
<evidence type="ECO:0000259" key="2">
    <source>
        <dbReference type="Pfam" id="PF10276"/>
    </source>
</evidence>
<reference evidence="3" key="1">
    <citation type="journal article" date="2020" name="Microb. Genom.">
        <title>Genetic diversity of clinical and environmental Mucorales isolates obtained from an investigation of mucormycosis cases among solid organ transplant recipients.</title>
        <authorList>
            <person name="Nguyen M.H."/>
            <person name="Kaul D."/>
            <person name="Muto C."/>
            <person name="Cheng S.J."/>
            <person name="Richter R.A."/>
            <person name="Bruno V.M."/>
            <person name="Liu G."/>
            <person name="Beyhan S."/>
            <person name="Sundermann A.J."/>
            <person name="Mounaud S."/>
            <person name="Pasculle A.W."/>
            <person name="Nierman W.C."/>
            <person name="Driscoll E."/>
            <person name="Cumbie R."/>
            <person name="Clancy C.J."/>
            <person name="Dupont C.L."/>
        </authorList>
    </citation>
    <scope>NUCLEOTIDE SEQUENCE</scope>
    <source>
        <strain evidence="3">GL11</strain>
    </source>
</reference>
<dbReference type="Pfam" id="PF10276">
    <property type="entry name" value="zf-CHCC"/>
    <property type="match status" value="1"/>
</dbReference>
<dbReference type="InterPro" id="IPR019401">
    <property type="entry name" value="Znf_CHCC"/>
</dbReference>
<gene>
    <name evidence="3" type="ORF">G6F64_001478</name>
</gene>
<protein>
    <recommendedName>
        <fullName evidence="2">Zinc finger CHCC-type domain-containing protein</fullName>
    </recommendedName>
</protein>
<keyword evidence="4" id="KW-1185">Reference proteome</keyword>
<dbReference type="Gene3D" id="2.60.260.40">
    <property type="entry name" value="q5lls5 like domains"/>
    <property type="match status" value="1"/>
</dbReference>
<feature type="region of interest" description="Disordered" evidence="1">
    <location>
        <begin position="29"/>
        <end position="75"/>
    </location>
</feature>
<dbReference type="EMBL" id="JAANQT010000113">
    <property type="protein sequence ID" value="KAG1314397.1"/>
    <property type="molecule type" value="Genomic_DNA"/>
</dbReference>